<evidence type="ECO:0000313" key="1">
    <source>
        <dbReference type="EMBL" id="PWJ93551.1"/>
    </source>
</evidence>
<dbReference type="EMBL" id="QGGH01000001">
    <property type="protein sequence ID" value="PWJ93551.1"/>
    <property type="molecule type" value="Genomic_DNA"/>
</dbReference>
<gene>
    <name evidence="1" type="ORF">C8D77_101230</name>
</gene>
<dbReference type="RefSeq" id="WP_146211749.1">
    <property type="nucleotide sequence ID" value="NZ_QGGH01000001.1"/>
</dbReference>
<accession>A0A8E2WID0</accession>
<sequence length="161" mass="17316">MSERVPADVPNQFSTNSTQRLVAQGIAVEVQEMLGEPSSARRTHNVPKSPENVPTPVPALRIEAIGFGTYYCAAYRRDGAPDVLLDDAEGKPERFASATAAIKAAEMALHFSRPVLVTDEDILGAGRFHEIRAAAEAALQIEALGGVVVDGRVVPVEVRRR</sequence>
<dbReference type="AlphaFoldDB" id="A0A8E2WID0"/>
<organism evidence="1 2">
    <name type="scientific">Rhizobium loti</name>
    <name type="common">Mesorhizobium loti</name>
    <dbReference type="NCBI Taxonomy" id="381"/>
    <lineage>
        <taxon>Bacteria</taxon>
        <taxon>Pseudomonadati</taxon>
        <taxon>Pseudomonadota</taxon>
        <taxon>Alphaproteobacteria</taxon>
        <taxon>Hyphomicrobiales</taxon>
        <taxon>Phyllobacteriaceae</taxon>
        <taxon>Mesorhizobium</taxon>
    </lineage>
</organism>
<protein>
    <submittedName>
        <fullName evidence="1">Uncharacterized protein</fullName>
    </submittedName>
</protein>
<comment type="caution">
    <text evidence="1">The sequence shown here is derived from an EMBL/GenBank/DDBJ whole genome shotgun (WGS) entry which is preliminary data.</text>
</comment>
<name>A0A8E2WID0_RHILI</name>
<reference evidence="1 2" key="1">
    <citation type="submission" date="2018-05" db="EMBL/GenBank/DDBJ databases">
        <title>Genomic Encyclopedia of Type Strains, Phase IV (KMG-IV): sequencing the most valuable type-strain genomes for metagenomic binning, comparative biology and taxonomic classification.</title>
        <authorList>
            <person name="Goeker M."/>
        </authorList>
    </citation>
    <scope>NUCLEOTIDE SEQUENCE [LARGE SCALE GENOMIC DNA]</scope>
    <source>
        <strain evidence="1 2">DSM 2626</strain>
    </source>
</reference>
<dbReference type="GeneID" id="61056571"/>
<evidence type="ECO:0000313" key="2">
    <source>
        <dbReference type="Proteomes" id="UP000245631"/>
    </source>
</evidence>
<proteinExistence type="predicted"/>
<dbReference type="Proteomes" id="UP000245631">
    <property type="component" value="Unassembled WGS sequence"/>
</dbReference>